<dbReference type="SMART" id="SM00356">
    <property type="entry name" value="ZnF_C3H1"/>
    <property type="match status" value="3"/>
</dbReference>
<feature type="region of interest" description="Disordered" evidence="6">
    <location>
        <begin position="49"/>
        <end position="110"/>
    </location>
</feature>
<feature type="region of interest" description="Disordered" evidence="6">
    <location>
        <begin position="186"/>
        <end position="213"/>
    </location>
</feature>
<feature type="zinc finger region" description="C3H1-type" evidence="5">
    <location>
        <begin position="624"/>
        <end position="650"/>
    </location>
</feature>
<feature type="zinc finger region" description="C3H1-type" evidence="5">
    <location>
        <begin position="569"/>
        <end position="598"/>
    </location>
</feature>
<evidence type="ECO:0000256" key="1">
    <source>
        <dbReference type="ARBA" id="ARBA00022723"/>
    </source>
</evidence>
<dbReference type="AlphaFoldDB" id="A0AAD4TKN0"/>
<protein>
    <recommendedName>
        <fullName evidence="7">C3H1-type domain-containing protein</fullName>
    </recommendedName>
</protein>
<evidence type="ECO:0000256" key="6">
    <source>
        <dbReference type="SAM" id="MobiDB-lite"/>
    </source>
</evidence>
<evidence type="ECO:0000256" key="4">
    <source>
        <dbReference type="ARBA" id="ARBA00022833"/>
    </source>
</evidence>
<dbReference type="InterPro" id="IPR000571">
    <property type="entry name" value="Znf_CCCH"/>
</dbReference>
<feature type="domain" description="C3H1-type" evidence="7">
    <location>
        <begin position="624"/>
        <end position="650"/>
    </location>
</feature>
<feature type="non-terminal residue" evidence="8">
    <location>
        <position position="670"/>
    </location>
</feature>
<feature type="compositionally biased region" description="Polar residues" evidence="6">
    <location>
        <begin position="503"/>
        <end position="514"/>
    </location>
</feature>
<comment type="caution">
    <text evidence="8">The sequence shown here is derived from an EMBL/GenBank/DDBJ whole genome shotgun (WGS) entry which is preliminary data.</text>
</comment>
<name>A0AAD4TKN0_9MAGN</name>
<feature type="region of interest" description="Disordered" evidence="6">
    <location>
        <begin position="295"/>
        <end position="343"/>
    </location>
</feature>
<organism evidence="8 9">
    <name type="scientific">Papaver atlanticum</name>
    <dbReference type="NCBI Taxonomy" id="357466"/>
    <lineage>
        <taxon>Eukaryota</taxon>
        <taxon>Viridiplantae</taxon>
        <taxon>Streptophyta</taxon>
        <taxon>Embryophyta</taxon>
        <taxon>Tracheophyta</taxon>
        <taxon>Spermatophyta</taxon>
        <taxon>Magnoliopsida</taxon>
        <taxon>Ranunculales</taxon>
        <taxon>Papaveraceae</taxon>
        <taxon>Papaveroideae</taxon>
        <taxon>Papaver</taxon>
    </lineage>
</organism>
<dbReference type="GO" id="GO:0008270">
    <property type="term" value="F:zinc ion binding"/>
    <property type="evidence" value="ECO:0007669"/>
    <property type="project" value="UniProtKB-KW"/>
</dbReference>
<dbReference type="Gene3D" id="4.10.1000.10">
    <property type="entry name" value="Zinc finger, CCCH-type"/>
    <property type="match status" value="1"/>
</dbReference>
<accession>A0AAD4TKN0</accession>
<gene>
    <name evidence="8" type="ORF">MKW98_026162</name>
</gene>
<dbReference type="EMBL" id="JAJJMB010000874">
    <property type="protein sequence ID" value="KAI3960770.1"/>
    <property type="molecule type" value="Genomic_DNA"/>
</dbReference>
<keyword evidence="2" id="KW-0677">Repeat</keyword>
<proteinExistence type="predicted"/>
<evidence type="ECO:0000256" key="2">
    <source>
        <dbReference type="ARBA" id="ARBA00022737"/>
    </source>
</evidence>
<feature type="compositionally biased region" description="Polar residues" evidence="6">
    <location>
        <begin position="80"/>
        <end position="108"/>
    </location>
</feature>
<dbReference type="PANTHER" id="PTHR46156">
    <property type="entry name" value="CCCH ZINGC FINGER"/>
    <property type="match status" value="1"/>
</dbReference>
<dbReference type="PROSITE" id="PS50103">
    <property type="entry name" value="ZF_C3H1"/>
    <property type="match status" value="2"/>
</dbReference>
<dbReference type="GO" id="GO:0005634">
    <property type="term" value="C:nucleus"/>
    <property type="evidence" value="ECO:0007669"/>
    <property type="project" value="TreeGrafter"/>
</dbReference>
<keyword evidence="4 5" id="KW-0862">Zinc</keyword>
<evidence type="ECO:0000313" key="8">
    <source>
        <dbReference type="EMBL" id="KAI3960770.1"/>
    </source>
</evidence>
<evidence type="ECO:0000256" key="3">
    <source>
        <dbReference type="ARBA" id="ARBA00022771"/>
    </source>
</evidence>
<dbReference type="PANTHER" id="PTHR46156:SF1">
    <property type="entry name" value="ZINC FINGER CCCH DOMAIN-CONTAINING PROTEIN 3"/>
    <property type="match status" value="1"/>
</dbReference>
<feature type="domain" description="C3H1-type" evidence="7">
    <location>
        <begin position="569"/>
        <end position="598"/>
    </location>
</feature>
<feature type="region of interest" description="Disordered" evidence="6">
    <location>
        <begin position="491"/>
        <end position="514"/>
    </location>
</feature>
<evidence type="ECO:0000256" key="5">
    <source>
        <dbReference type="PROSITE-ProRule" id="PRU00723"/>
    </source>
</evidence>
<evidence type="ECO:0000313" key="9">
    <source>
        <dbReference type="Proteomes" id="UP001202328"/>
    </source>
</evidence>
<reference evidence="8" key="1">
    <citation type="submission" date="2022-04" db="EMBL/GenBank/DDBJ databases">
        <title>A functionally conserved STORR gene fusion in Papaver species that diverged 16.8 million years ago.</title>
        <authorList>
            <person name="Catania T."/>
        </authorList>
    </citation>
    <scope>NUCLEOTIDE SEQUENCE</scope>
    <source>
        <strain evidence="8">S-188037</strain>
    </source>
</reference>
<feature type="compositionally biased region" description="Polar residues" evidence="6">
    <location>
        <begin position="63"/>
        <end position="72"/>
    </location>
</feature>
<keyword evidence="9" id="KW-1185">Reference proteome</keyword>
<keyword evidence="3 5" id="KW-0863">Zinc-finger</keyword>
<sequence length="670" mass="75449">MRLFYSKDVSYSLQLKGYMDEERQEPYFSVKTGEIEYIKTRFSMPKVLPSRPTLASGSVKESPPSTHVARNNKTWRRTENITSSPYAKSGLSNGQSPKQFGNTQSATSYVRKGRSLVRNPVAGPALSNGPNGLSSTSVYRLNPLNRTEAIQSFGYEKKNSTLKPQTGLKTGLEVGTAPQLKVQTKSLSWVSKSSTSPSHSTEGGGSETSLNSTEILKTKDAPNVAGAFQREAVANRVMGTKDISDDGKSKLSTAKKMIYVKRKSHQLVAARHSESSGPSANLIEKKQAVPFTKTHGQYFKRNKNQLIRNAPLNRSHHKLAHNSRDESSNSEGQGKTNDVSSYKFSRNTSRVRAEKTLFPWKRMPYWRKYISCSSRSSSSLINKKLLLSLKRDTVYTRSTGGFSLRRSKVLSIGGSNLKWSKSIEKRTKKVNEEATIAVAEVEKKKREQKVAFAVGRAKIRNQLSRKSALNIELKSGERVFRIGSVRYKMDSSRRTLQRIPDENPSSDLNQQSGRNSRMSFIPKRLLIGNKEYIRIGNGNQLVRDPKTRIRTLASEKVRWSLHSARLRLARKQRYCQFFTRFGKCNKEDGKCRFIHDPAKIAVCTKFLKGLCNDTICKLTHKVIPERMQDCSYFLQGLCTNENCPYRHVNVNPDSSVCEGFLRGYCAEGNE</sequence>
<dbReference type="FunFam" id="4.10.1000.10:FF:000008">
    <property type="entry name" value="zinc finger CCCH domain-containing protein 3"/>
    <property type="match status" value="1"/>
</dbReference>
<feature type="compositionally biased region" description="Polar residues" evidence="6">
    <location>
        <begin position="329"/>
        <end position="343"/>
    </location>
</feature>
<dbReference type="Proteomes" id="UP001202328">
    <property type="component" value="Unassembled WGS sequence"/>
</dbReference>
<evidence type="ECO:0000259" key="7">
    <source>
        <dbReference type="PROSITE" id="PS50103"/>
    </source>
</evidence>
<keyword evidence="1 5" id="KW-0479">Metal-binding</keyword>